<feature type="compositionally biased region" description="Pro residues" evidence="1">
    <location>
        <begin position="108"/>
        <end position="119"/>
    </location>
</feature>
<accession>A0A9D1K8B7</accession>
<evidence type="ECO:0000313" key="3">
    <source>
        <dbReference type="EMBL" id="HIS97179.1"/>
    </source>
</evidence>
<evidence type="ECO:0008006" key="5">
    <source>
        <dbReference type="Google" id="ProtNLM"/>
    </source>
</evidence>
<evidence type="ECO:0000256" key="2">
    <source>
        <dbReference type="SAM" id="Phobius"/>
    </source>
</evidence>
<feature type="region of interest" description="Disordered" evidence="1">
    <location>
        <begin position="90"/>
        <end position="119"/>
    </location>
</feature>
<dbReference type="Gene3D" id="2.60.40.1080">
    <property type="match status" value="1"/>
</dbReference>
<organism evidence="3 4">
    <name type="scientific">Candidatus Scatomorpha pullistercoris</name>
    <dbReference type="NCBI Taxonomy" id="2840929"/>
    <lineage>
        <taxon>Bacteria</taxon>
        <taxon>Bacillati</taxon>
        <taxon>Bacillota</taxon>
        <taxon>Clostridia</taxon>
        <taxon>Eubacteriales</taxon>
        <taxon>Candidatus Scatomorpha</taxon>
    </lineage>
</organism>
<gene>
    <name evidence="3" type="ORF">IAD42_04310</name>
</gene>
<dbReference type="Proteomes" id="UP000886876">
    <property type="component" value="Unassembled WGS sequence"/>
</dbReference>
<dbReference type="EMBL" id="DVJS01000104">
    <property type="protein sequence ID" value="HIS97179.1"/>
    <property type="molecule type" value="Genomic_DNA"/>
</dbReference>
<feature type="region of interest" description="Disordered" evidence="1">
    <location>
        <begin position="30"/>
        <end position="52"/>
    </location>
</feature>
<keyword evidence="2" id="KW-0472">Membrane</keyword>
<proteinExistence type="predicted"/>
<reference evidence="3" key="2">
    <citation type="journal article" date="2021" name="PeerJ">
        <title>Extensive microbial diversity within the chicken gut microbiome revealed by metagenomics and culture.</title>
        <authorList>
            <person name="Gilroy R."/>
            <person name="Ravi A."/>
            <person name="Getino M."/>
            <person name="Pursley I."/>
            <person name="Horton D.L."/>
            <person name="Alikhan N.F."/>
            <person name="Baker D."/>
            <person name="Gharbi K."/>
            <person name="Hall N."/>
            <person name="Watson M."/>
            <person name="Adriaenssens E.M."/>
            <person name="Foster-Nyarko E."/>
            <person name="Jarju S."/>
            <person name="Secka A."/>
            <person name="Antonio M."/>
            <person name="Oren A."/>
            <person name="Chaudhuri R.R."/>
            <person name="La Ragione R."/>
            <person name="Hildebrand F."/>
            <person name="Pallen M.J."/>
        </authorList>
    </citation>
    <scope>NUCLEOTIDE SEQUENCE</scope>
    <source>
        <strain evidence="3">ChiHecec3B27-6122</strain>
    </source>
</reference>
<reference evidence="3" key="1">
    <citation type="submission" date="2020-10" db="EMBL/GenBank/DDBJ databases">
        <authorList>
            <person name="Gilroy R."/>
        </authorList>
    </citation>
    <scope>NUCLEOTIDE SEQUENCE</scope>
    <source>
        <strain evidence="3">ChiHecec3B27-6122</strain>
    </source>
</reference>
<evidence type="ECO:0000256" key="1">
    <source>
        <dbReference type="SAM" id="MobiDB-lite"/>
    </source>
</evidence>
<dbReference type="AlphaFoldDB" id="A0A9D1K8B7"/>
<name>A0A9D1K8B7_9FIRM</name>
<protein>
    <recommendedName>
        <fullName evidence="5">BIG2 domain-containing protein</fullName>
    </recommendedName>
</protein>
<feature type="compositionally biased region" description="Low complexity" evidence="1">
    <location>
        <begin position="90"/>
        <end position="102"/>
    </location>
</feature>
<comment type="caution">
    <text evidence="3">The sequence shown here is derived from an EMBL/GenBank/DDBJ whole genome shotgun (WGS) entry which is preliminary data.</text>
</comment>
<sequence length="214" mass="22698">MSFIPRVTCRRCGRQFSGIRGRCPYCGTRRVKQSDRVPGPTPGEDASTPSGQRAAVNARWQMIFGGILLVAVILAVVVLVSLSLNGTGTTKTTPTLPVTSPTDNYVVTPPPTPTVVPTPTPTIDSVTLYWGDSVLADDITLSDPLTLTAYIWPQTVSISAEDILWSTSDPNVVSIEVNSEDPKFCTITAEGAGSCEVTLTVFGVSDKVVVRVAG</sequence>
<keyword evidence="2" id="KW-0812">Transmembrane</keyword>
<evidence type="ECO:0000313" key="4">
    <source>
        <dbReference type="Proteomes" id="UP000886876"/>
    </source>
</evidence>
<keyword evidence="2" id="KW-1133">Transmembrane helix</keyword>
<feature type="transmembrane region" description="Helical" evidence="2">
    <location>
        <begin position="62"/>
        <end position="84"/>
    </location>
</feature>